<keyword evidence="2" id="KW-1185">Reference proteome</keyword>
<proteinExistence type="predicted"/>
<gene>
    <name evidence="1" type="ORF">JKJ07_08090</name>
</gene>
<evidence type="ECO:0000313" key="2">
    <source>
        <dbReference type="Proteomes" id="UP000598996"/>
    </source>
</evidence>
<dbReference type="EMBL" id="JAENHO010000002">
    <property type="protein sequence ID" value="MBL7254269.1"/>
    <property type="molecule type" value="Genomic_DNA"/>
</dbReference>
<name>A0ABS1VHY0_9ACTN</name>
<comment type="caution">
    <text evidence="1">The sequence shown here is derived from an EMBL/GenBank/DDBJ whole genome shotgun (WGS) entry which is preliminary data.</text>
</comment>
<accession>A0ABS1VHY0</accession>
<protein>
    <recommendedName>
        <fullName evidence="3">ESX-1 secretion-associated protein</fullName>
    </recommendedName>
</protein>
<evidence type="ECO:0008006" key="3">
    <source>
        <dbReference type="Google" id="ProtNLM"/>
    </source>
</evidence>
<evidence type="ECO:0000313" key="1">
    <source>
        <dbReference type="EMBL" id="MBL7254269.1"/>
    </source>
</evidence>
<dbReference type="RefSeq" id="WP_202990596.1">
    <property type="nucleotide sequence ID" value="NZ_JAENHO010000002.1"/>
</dbReference>
<sequence length="102" mass="10863">MTSIDAPEVRAMGQAVDGVGERLVAVAGQIQSWEYAGQGAVAGAIMCDVRLADAARSWEVTVDGLGQLVRELGHDLRAAAGDFVEVDQRIADRIRSVGKPWE</sequence>
<organism evidence="1 2">
    <name type="scientific">Paractinoplanes lichenicola</name>
    <dbReference type="NCBI Taxonomy" id="2802976"/>
    <lineage>
        <taxon>Bacteria</taxon>
        <taxon>Bacillati</taxon>
        <taxon>Actinomycetota</taxon>
        <taxon>Actinomycetes</taxon>
        <taxon>Micromonosporales</taxon>
        <taxon>Micromonosporaceae</taxon>
        <taxon>Paractinoplanes</taxon>
    </lineage>
</organism>
<dbReference type="Proteomes" id="UP000598996">
    <property type="component" value="Unassembled WGS sequence"/>
</dbReference>
<reference evidence="1 2" key="1">
    <citation type="submission" date="2021-01" db="EMBL/GenBank/DDBJ databases">
        <title>Actinoplanes sp. nov. LDG1-01 isolated from lichen.</title>
        <authorList>
            <person name="Saeng-In P."/>
            <person name="Phongsopitanun W."/>
            <person name="Kanchanasin P."/>
            <person name="Yuki M."/>
            <person name="Kudo T."/>
            <person name="Ohkuma M."/>
            <person name="Tanasupawat S."/>
        </authorList>
    </citation>
    <scope>NUCLEOTIDE SEQUENCE [LARGE SCALE GENOMIC DNA]</scope>
    <source>
        <strain evidence="1 2">LDG1-01</strain>
    </source>
</reference>